<keyword evidence="2" id="KW-0677">Repeat</keyword>
<dbReference type="OrthoDB" id="7464126at2759"/>
<feature type="repeat" description="WD" evidence="4">
    <location>
        <begin position="1095"/>
        <end position="1128"/>
    </location>
</feature>
<dbReference type="Gene3D" id="1.25.40.20">
    <property type="entry name" value="Ankyrin repeat-containing domain"/>
    <property type="match status" value="1"/>
</dbReference>
<dbReference type="SMART" id="SM00320">
    <property type="entry name" value="WD40"/>
    <property type="match status" value="11"/>
</dbReference>
<feature type="domain" description="GPI inositol-deacylase winged helix" evidence="5">
    <location>
        <begin position="339"/>
        <end position="418"/>
    </location>
</feature>
<dbReference type="PROSITE" id="PS00678">
    <property type="entry name" value="WD_REPEATS_1"/>
    <property type="match status" value="6"/>
</dbReference>
<evidence type="ECO:0000259" key="6">
    <source>
        <dbReference type="Pfam" id="PF24883"/>
    </source>
</evidence>
<evidence type="ECO:0000256" key="1">
    <source>
        <dbReference type="ARBA" id="ARBA00022574"/>
    </source>
</evidence>
<comment type="caution">
    <text evidence="7">The sequence shown here is derived from an EMBL/GenBank/DDBJ whole genome shotgun (WGS) entry which is preliminary data.</text>
</comment>
<dbReference type="PRINTS" id="PR00320">
    <property type="entry name" value="GPROTEINBRPT"/>
</dbReference>
<name>A0A9P5PKD1_9AGAR</name>
<gene>
    <name evidence="7" type="ORF">BDP27DRAFT_1426756</name>
</gene>
<feature type="repeat" description="WD" evidence="4">
    <location>
        <begin position="1137"/>
        <end position="1178"/>
    </location>
</feature>
<dbReference type="Pfam" id="PF22939">
    <property type="entry name" value="WHD_GPIID"/>
    <property type="match status" value="1"/>
</dbReference>
<proteinExistence type="predicted"/>
<dbReference type="InterPro" id="IPR027417">
    <property type="entry name" value="P-loop_NTPase"/>
</dbReference>
<dbReference type="SUPFAM" id="SSF48403">
    <property type="entry name" value="Ankyrin repeat"/>
    <property type="match status" value="1"/>
</dbReference>
<evidence type="ECO:0000313" key="7">
    <source>
        <dbReference type="EMBL" id="KAF9063590.1"/>
    </source>
</evidence>
<dbReference type="PROSITE" id="PS50088">
    <property type="entry name" value="ANK_REPEAT"/>
    <property type="match status" value="2"/>
</dbReference>
<reference evidence="7" key="1">
    <citation type="submission" date="2020-11" db="EMBL/GenBank/DDBJ databases">
        <authorList>
            <consortium name="DOE Joint Genome Institute"/>
            <person name="Ahrendt S."/>
            <person name="Riley R."/>
            <person name="Andreopoulos W."/>
            <person name="Labutti K."/>
            <person name="Pangilinan J."/>
            <person name="Ruiz-Duenas F.J."/>
            <person name="Barrasa J.M."/>
            <person name="Sanchez-Garcia M."/>
            <person name="Camarero S."/>
            <person name="Miyauchi S."/>
            <person name="Serrano A."/>
            <person name="Linde D."/>
            <person name="Babiker R."/>
            <person name="Drula E."/>
            <person name="Ayuso-Fernandez I."/>
            <person name="Pacheco R."/>
            <person name="Padilla G."/>
            <person name="Ferreira P."/>
            <person name="Barriuso J."/>
            <person name="Kellner H."/>
            <person name="Castanera R."/>
            <person name="Alfaro M."/>
            <person name="Ramirez L."/>
            <person name="Pisabarro A.G."/>
            <person name="Kuo A."/>
            <person name="Tritt A."/>
            <person name="Lipzen A."/>
            <person name="He G."/>
            <person name="Yan M."/>
            <person name="Ng V."/>
            <person name="Cullen D."/>
            <person name="Martin F."/>
            <person name="Rosso M.-N."/>
            <person name="Henrissat B."/>
            <person name="Hibbett D."/>
            <person name="Martinez A.T."/>
            <person name="Grigoriev I.V."/>
        </authorList>
    </citation>
    <scope>NUCLEOTIDE SEQUENCE</scope>
    <source>
        <strain evidence="7">AH 40177</strain>
    </source>
</reference>
<dbReference type="InterPro" id="IPR011047">
    <property type="entry name" value="Quinoprotein_ADH-like_sf"/>
</dbReference>
<dbReference type="SUPFAM" id="SSF50978">
    <property type="entry name" value="WD40 repeat-like"/>
    <property type="match status" value="1"/>
</dbReference>
<dbReference type="InterPro" id="IPR036322">
    <property type="entry name" value="WD40_repeat_dom_sf"/>
</dbReference>
<protein>
    <submittedName>
        <fullName evidence="7">Uncharacterized protein</fullName>
    </submittedName>
</protein>
<feature type="repeat" description="WD" evidence="4">
    <location>
        <begin position="802"/>
        <end position="843"/>
    </location>
</feature>
<dbReference type="InterPro" id="IPR015943">
    <property type="entry name" value="WD40/YVTN_repeat-like_dom_sf"/>
</dbReference>
<dbReference type="PANTHER" id="PTHR19879">
    <property type="entry name" value="TRANSCRIPTION INITIATION FACTOR TFIID"/>
    <property type="match status" value="1"/>
</dbReference>
<dbReference type="PROSITE" id="PS50082">
    <property type="entry name" value="WD_REPEATS_2"/>
    <property type="match status" value="10"/>
</dbReference>
<dbReference type="SMART" id="SM00248">
    <property type="entry name" value="ANK"/>
    <property type="match status" value="4"/>
</dbReference>
<dbReference type="InterPro" id="IPR054471">
    <property type="entry name" value="GPIID_WHD"/>
</dbReference>
<evidence type="ECO:0000256" key="2">
    <source>
        <dbReference type="ARBA" id="ARBA00022737"/>
    </source>
</evidence>
<dbReference type="InterPro" id="IPR036770">
    <property type="entry name" value="Ankyrin_rpt-contain_sf"/>
</dbReference>
<accession>A0A9P5PKD1</accession>
<dbReference type="SUPFAM" id="SSF52540">
    <property type="entry name" value="P-loop containing nucleoside triphosphate hydrolases"/>
    <property type="match status" value="1"/>
</dbReference>
<dbReference type="PANTHER" id="PTHR19879:SF9">
    <property type="entry name" value="TRANSCRIPTION INITIATION FACTOR TFIID SUBUNIT 5"/>
    <property type="match status" value="1"/>
</dbReference>
<feature type="repeat" description="WD" evidence="4">
    <location>
        <begin position="1053"/>
        <end position="1085"/>
    </location>
</feature>
<organism evidence="7 8">
    <name type="scientific">Rhodocollybia butyracea</name>
    <dbReference type="NCBI Taxonomy" id="206335"/>
    <lineage>
        <taxon>Eukaryota</taxon>
        <taxon>Fungi</taxon>
        <taxon>Dikarya</taxon>
        <taxon>Basidiomycota</taxon>
        <taxon>Agaricomycotina</taxon>
        <taxon>Agaricomycetes</taxon>
        <taxon>Agaricomycetidae</taxon>
        <taxon>Agaricales</taxon>
        <taxon>Marasmiineae</taxon>
        <taxon>Omphalotaceae</taxon>
        <taxon>Rhodocollybia</taxon>
    </lineage>
</organism>
<dbReference type="InterPro" id="IPR019775">
    <property type="entry name" value="WD40_repeat_CS"/>
</dbReference>
<dbReference type="PROSITE" id="PS50297">
    <property type="entry name" value="ANK_REP_REGION"/>
    <property type="match status" value="1"/>
</dbReference>
<dbReference type="EMBL" id="JADNRY010000143">
    <property type="protein sequence ID" value="KAF9063590.1"/>
    <property type="molecule type" value="Genomic_DNA"/>
</dbReference>
<feature type="repeat" description="WD" evidence="4">
    <location>
        <begin position="844"/>
        <end position="885"/>
    </location>
</feature>
<keyword evidence="8" id="KW-1185">Reference proteome</keyword>
<feature type="repeat" description="WD" evidence="4">
    <location>
        <begin position="969"/>
        <end position="1002"/>
    </location>
</feature>
<evidence type="ECO:0000313" key="8">
    <source>
        <dbReference type="Proteomes" id="UP000772434"/>
    </source>
</evidence>
<feature type="repeat" description="ANK" evidence="3">
    <location>
        <begin position="626"/>
        <end position="655"/>
    </location>
</feature>
<dbReference type="SUPFAM" id="SSF50998">
    <property type="entry name" value="Quinoprotein alcohol dehydrogenase-like"/>
    <property type="match status" value="1"/>
</dbReference>
<evidence type="ECO:0000259" key="5">
    <source>
        <dbReference type="Pfam" id="PF22939"/>
    </source>
</evidence>
<dbReference type="Pfam" id="PF24883">
    <property type="entry name" value="NPHP3_N"/>
    <property type="match status" value="1"/>
</dbReference>
<keyword evidence="1 4" id="KW-0853">WD repeat</keyword>
<evidence type="ECO:0000256" key="3">
    <source>
        <dbReference type="PROSITE-ProRule" id="PRU00023"/>
    </source>
</evidence>
<dbReference type="Gene3D" id="3.40.50.300">
    <property type="entry name" value="P-loop containing nucleotide triphosphate hydrolases"/>
    <property type="match status" value="1"/>
</dbReference>
<feature type="repeat" description="ANK" evidence="3">
    <location>
        <begin position="556"/>
        <end position="588"/>
    </location>
</feature>
<feature type="domain" description="Nephrocystin 3-like N-terminal" evidence="6">
    <location>
        <begin position="77"/>
        <end position="234"/>
    </location>
</feature>
<dbReference type="InterPro" id="IPR056884">
    <property type="entry name" value="NPHP3-like_N"/>
</dbReference>
<dbReference type="CDD" id="cd00200">
    <property type="entry name" value="WD40"/>
    <property type="match status" value="1"/>
</dbReference>
<evidence type="ECO:0000256" key="4">
    <source>
        <dbReference type="PROSITE-ProRule" id="PRU00221"/>
    </source>
</evidence>
<feature type="repeat" description="WD" evidence="4">
    <location>
        <begin position="1179"/>
        <end position="1220"/>
    </location>
</feature>
<dbReference type="InterPro" id="IPR020472">
    <property type="entry name" value="WD40_PAC1"/>
</dbReference>
<feature type="repeat" description="WD" evidence="4">
    <location>
        <begin position="1221"/>
        <end position="1262"/>
    </location>
</feature>
<feature type="repeat" description="WD" evidence="4">
    <location>
        <begin position="927"/>
        <end position="968"/>
    </location>
</feature>
<dbReference type="Proteomes" id="UP000772434">
    <property type="component" value="Unassembled WGS sequence"/>
</dbReference>
<dbReference type="Pfam" id="PF00400">
    <property type="entry name" value="WD40"/>
    <property type="match status" value="10"/>
</dbReference>
<dbReference type="Pfam" id="PF12796">
    <property type="entry name" value="Ank_2"/>
    <property type="match status" value="2"/>
</dbReference>
<dbReference type="Gene3D" id="2.130.10.10">
    <property type="entry name" value="YVTN repeat-like/Quinoprotein amine dehydrogenase"/>
    <property type="match status" value="4"/>
</dbReference>
<dbReference type="InterPro" id="IPR001680">
    <property type="entry name" value="WD40_rpt"/>
</dbReference>
<sequence>MSESYLTGCPSLKGKQSLVKFQTRTSAKQRLQAATTINHNSQSWSTKDVLAIRDWLKAPVSDPSTNFLAACYQRTPGTAEWILSHPQYIQWQQSEQAGTLWIQGKVGSGKTILSSAIIKALQANRAVLCCYYYFDNCDNFKTKTTSRGLLQSLVLQMATRTESVHPVLHRLYKECKEGGIDPTTKGLGATLAEAVKGWSHVFLVLDAMDECSEAIEVFKYLAPLKDNLYIMVTSQYMAETSLGVSWHIHLDNAQDAFNQDVAKYLQDKFGKLQPELFTEIVDVLTKGAQGQFRWVDCQVTMLQNCGTPESMREALKKLPKTLEETYTIAVERIRESEYVHDASQLLMWLAYAFEPLSTAQVTAILCVDLETQVFHSEVWSLKLENKIYDVLGSTLITVKADNIIKIAHSSVKEFLTQTHAQVHIGTLFETNEHLAHSAICQTCLIYLLQFDSRQMYTSKDYPLALYAAKFWPVHMGMLDNKVPEYKPAKDLVMKFLQQSNQLPYVNWIRICDPYLFNLDPSEISTPLYYMALNGLSSISELLLIEDKADVNVQGGKYGNPLQAAARSGNKNIVQLLLEHKADVNAQGGMFGSALQAAVTSRNKDIVQLLLEHCNADVNAQGGMYGNALQEAVNSGGKDIVQLLLEHKANVNAQGSVDGSALQVVASSQSKDRNAHKEKQADDTKTLPLVEDFAITLSQHNEDVTQHESGPITTKKAYPELQILTDQVLHQGQHPQQKLNIDWQPSVKVLQDWNAEQMVQYAETPVFAAANLDNNMSLIYTSGHPDEKIIICDLSAGKTSYLYGNGSSVIKALSISPDGSKIGCGTSDGRVKIWDIVTPNIHRTFNGHNSSVDAIDFCADGVSVISGADDGSIMMWDLETGRCKSRLENHIEQVSHVFCSTDNATVVSIFDGVICISKSPYETCTHLFQKDAQMATSAATSPDGSKLVCGFYDGQISVWNLSTYSKEIQFKGHSDPVQAVAWSPDGNKVASGSNDRMVKIWDIIHESSEHKMQGHDTWLQLVKFFPTGLRLLSVSIDYTVIIWDTLLGKMMYSFNSHVMWVTAVTVSSDSLRIAYGSNDNTVQIWNSSKSIREHVLAKHTDCIEAVIFSPDNQKLASGAFDNAIIIWDVFTGVAEHILKGHARWIKTILISPHGTKLVSGSFDNTARIWNMSTAISEHTLEGHTQAVTCLAVSPDESKVVSGSNDKDIIVWNAESGNKEYILEGHITGLLALAFSSDGSMIISGAEDNLVYIWNTSTHEKEHILNKDARMAINGLPLGLLANDIQFYVLSGNENQILKVTCEQFALEFEHAAWLPSQKHDISCITYHTTMICLGYRSGDLAVLKISTGGGTYMNQEVAPTQISKGYDTSIKQSSFRVFWDKIKYQLAKMHFHGRGKI</sequence>
<feature type="repeat" description="WD" evidence="4">
    <location>
        <begin position="1011"/>
        <end position="1052"/>
    </location>
</feature>
<dbReference type="PROSITE" id="PS50294">
    <property type="entry name" value="WD_REPEATS_REGION"/>
    <property type="match status" value="9"/>
</dbReference>
<dbReference type="InterPro" id="IPR002110">
    <property type="entry name" value="Ankyrin_rpt"/>
</dbReference>
<keyword evidence="3" id="KW-0040">ANK repeat</keyword>